<accession>A0ABY6HQV2</accession>
<gene>
    <name evidence="1" type="ORF">NEF87_002086</name>
</gene>
<keyword evidence="2" id="KW-1185">Reference proteome</keyword>
<organism evidence="1 2">
    <name type="scientific">Candidatus Lokiarchaeum ossiferum</name>
    <dbReference type="NCBI Taxonomy" id="2951803"/>
    <lineage>
        <taxon>Archaea</taxon>
        <taxon>Promethearchaeati</taxon>
        <taxon>Promethearchaeota</taxon>
        <taxon>Promethearchaeia</taxon>
        <taxon>Promethearchaeales</taxon>
        <taxon>Promethearchaeaceae</taxon>
        <taxon>Candidatus Lokiarchaeum</taxon>
    </lineage>
</organism>
<dbReference type="Proteomes" id="UP001208689">
    <property type="component" value="Chromosome"/>
</dbReference>
<reference evidence="1" key="1">
    <citation type="submission" date="2022-09" db="EMBL/GenBank/DDBJ databases">
        <title>Actin cytoskeleton and complex cell architecture in an #Asgard archaeon.</title>
        <authorList>
            <person name="Ponce Toledo R.I."/>
            <person name="Schleper C."/>
            <person name="Rodrigues Oliveira T."/>
            <person name="Wollweber F."/>
            <person name="Xu J."/>
            <person name="Rittmann S."/>
            <person name="Klingl A."/>
            <person name="Pilhofer M."/>
        </authorList>
    </citation>
    <scope>NUCLEOTIDE SEQUENCE</scope>
    <source>
        <strain evidence="1">B-35</strain>
    </source>
</reference>
<evidence type="ECO:0000313" key="2">
    <source>
        <dbReference type="Proteomes" id="UP001208689"/>
    </source>
</evidence>
<sequence>MGRNDGIESILGVSISDITEQLCKTCDHYSFYSCNQNHSAAPLKVSIDCPDYILKPKYLPIQELQIQKDQKTKKNAQKVAEC</sequence>
<evidence type="ECO:0000313" key="1">
    <source>
        <dbReference type="EMBL" id="UYP45801.1"/>
    </source>
</evidence>
<name>A0ABY6HQV2_9ARCH</name>
<protein>
    <submittedName>
        <fullName evidence="1">Uncharacterized protein</fullName>
    </submittedName>
</protein>
<proteinExistence type="predicted"/>
<dbReference type="EMBL" id="CP104013">
    <property type="protein sequence ID" value="UYP45801.1"/>
    <property type="molecule type" value="Genomic_DNA"/>
</dbReference>